<dbReference type="Gene3D" id="3.40.50.11600">
    <property type="match status" value="1"/>
</dbReference>
<evidence type="ECO:0000256" key="6">
    <source>
        <dbReference type="SAM" id="Phobius"/>
    </source>
</evidence>
<dbReference type="AlphaFoldDB" id="A0A1H9ENT2"/>
<feature type="transmembrane region" description="Helical" evidence="6">
    <location>
        <begin position="167"/>
        <end position="187"/>
    </location>
</feature>
<gene>
    <name evidence="8" type="ORF">SAMN05216195_10234</name>
</gene>
<feature type="domain" description="4Fe-4S ferredoxin-type" evidence="7">
    <location>
        <begin position="294"/>
        <end position="324"/>
    </location>
</feature>
<dbReference type="PROSITE" id="PS00198">
    <property type="entry name" value="4FE4S_FER_1"/>
    <property type="match status" value="1"/>
</dbReference>
<keyword evidence="6" id="KW-0472">Membrane</keyword>
<dbReference type="InterPro" id="IPR016041">
    <property type="entry name" value="Ac-CoA_synth_d_su_TIM-brl"/>
</dbReference>
<dbReference type="SUPFAM" id="SSF54862">
    <property type="entry name" value="4Fe-4S ferredoxins"/>
    <property type="match status" value="1"/>
</dbReference>
<feature type="transmembrane region" description="Helical" evidence="6">
    <location>
        <begin position="193"/>
        <end position="212"/>
    </location>
</feature>
<protein>
    <submittedName>
        <fullName evidence="8">4Fe-4S dicluster domain-containing protein</fullName>
    </submittedName>
</protein>
<dbReference type="NCBIfam" id="NF043039">
    <property type="entry name" value="HgcAB_like"/>
    <property type="match status" value="1"/>
</dbReference>
<evidence type="ECO:0000256" key="5">
    <source>
        <dbReference type="ARBA" id="ARBA00023014"/>
    </source>
</evidence>
<name>A0A1H9ENT2_9PSEU</name>
<keyword evidence="6" id="KW-1133">Transmembrane helix</keyword>
<dbReference type="Pfam" id="PF03599">
    <property type="entry name" value="CdhD"/>
    <property type="match status" value="1"/>
</dbReference>
<accession>A0A1H9ENT2</accession>
<dbReference type="Gene3D" id="3.30.70.20">
    <property type="match status" value="1"/>
</dbReference>
<dbReference type="Proteomes" id="UP000199028">
    <property type="component" value="Unassembled WGS sequence"/>
</dbReference>
<dbReference type="Pfam" id="PF13237">
    <property type="entry name" value="Fer4_10"/>
    <property type="match status" value="1"/>
</dbReference>
<sequence length="351" mass="37410">MPVATPAVTTSPLRSATQLLFRSFPFPTEPGLRVFGNPDRTSPVFVTGNFDHTVRLVSRVLRDYDCYLLVAPTDGVNVWCASAGGHFGVDQVEAAIKLSGIDDLVDHHRLVLPRLTTPGVDPKEVRRRTGWRVVFGPIDIADLPTWLDESFPRLVSDRVTFPLRTRVEMGIGAGLWPAGLLGVPSLLIAGWKAGLAVMALSYVLSVLFAVVYPRLPTKPGLPQAIPLAAITGAIGFGAAAVLGQGLFGLIFWPVVMAGVGALVALDFPSWSPTDVCKQELLCFLYPATLAPPGFLPTVDEPACIAGCDICVKVCPKGALTLNMDSKAFLNDPDGCISCFACVQQCPVDAIS</sequence>
<dbReference type="GO" id="GO:0051539">
    <property type="term" value="F:4 iron, 4 sulfur cluster binding"/>
    <property type="evidence" value="ECO:0007669"/>
    <property type="project" value="UniProtKB-KW"/>
</dbReference>
<keyword evidence="9" id="KW-1185">Reference proteome</keyword>
<dbReference type="GO" id="GO:0046872">
    <property type="term" value="F:metal ion binding"/>
    <property type="evidence" value="ECO:0007669"/>
    <property type="project" value="UniProtKB-KW"/>
</dbReference>
<evidence type="ECO:0000259" key="7">
    <source>
        <dbReference type="PROSITE" id="PS51379"/>
    </source>
</evidence>
<keyword evidence="2" id="KW-0004">4Fe-4S</keyword>
<comment type="cofactor">
    <cofactor evidence="1">
        <name>[4Fe-4S] cluster</name>
        <dbReference type="ChEBI" id="CHEBI:49883"/>
    </cofactor>
</comment>
<feature type="transmembrane region" description="Helical" evidence="6">
    <location>
        <begin position="224"/>
        <end position="243"/>
    </location>
</feature>
<dbReference type="OrthoDB" id="9800445at2"/>
<evidence type="ECO:0000256" key="2">
    <source>
        <dbReference type="ARBA" id="ARBA00022485"/>
    </source>
</evidence>
<dbReference type="PROSITE" id="PS51379">
    <property type="entry name" value="4FE4S_FER_2"/>
    <property type="match status" value="2"/>
</dbReference>
<feature type="domain" description="4Fe-4S ferredoxin-type" evidence="7">
    <location>
        <begin position="326"/>
        <end position="351"/>
    </location>
</feature>
<dbReference type="InterPro" id="IPR017900">
    <property type="entry name" value="4Fe4S_Fe_S_CS"/>
</dbReference>
<dbReference type="PANTHER" id="PTHR24960">
    <property type="entry name" value="PHOTOSYSTEM I IRON-SULFUR CENTER-RELATED"/>
    <property type="match status" value="1"/>
</dbReference>
<dbReference type="RefSeq" id="WP_090063673.1">
    <property type="nucleotide sequence ID" value="NZ_FOFT01000002.1"/>
</dbReference>
<dbReference type="InterPro" id="IPR017896">
    <property type="entry name" value="4Fe4S_Fe-S-bd"/>
</dbReference>
<dbReference type="InterPro" id="IPR050157">
    <property type="entry name" value="PSI_iron-sulfur_center"/>
</dbReference>
<evidence type="ECO:0000256" key="4">
    <source>
        <dbReference type="ARBA" id="ARBA00023004"/>
    </source>
</evidence>
<dbReference type="EMBL" id="FOFT01000002">
    <property type="protein sequence ID" value="SEQ27416.1"/>
    <property type="molecule type" value="Genomic_DNA"/>
</dbReference>
<organism evidence="8 9">
    <name type="scientific">Lentzea flaviverrucosa</name>
    <dbReference type="NCBI Taxonomy" id="200379"/>
    <lineage>
        <taxon>Bacteria</taxon>
        <taxon>Bacillati</taxon>
        <taxon>Actinomycetota</taxon>
        <taxon>Actinomycetes</taxon>
        <taxon>Pseudonocardiales</taxon>
        <taxon>Pseudonocardiaceae</taxon>
        <taxon>Lentzea</taxon>
    </lineage>
</organism>
<keyword evidence="3" id="KW-0479">Metal-binding</keyword>
<evidence type="ECO:0000313" key="9">
    <source>
        <dbReference type="Proteomes" id="UP000199028"/>
    </source>
</evidence>
<reference evidence="9" key="1">
    <citation type="submission" date="2016-10" db="EMBL/GenBank/DDBJ databases">
        <authorList>
            <person name="Varghese N."/>
            <person name="Submissions S."/>
        </authorList>
    </citation>
    <scope>NUCLEOTIDE SEQUENCE [LARGE SCALE GENOMIC DNA]</scope>
    <source>
        <strain evidence="9">CGMCC 4.578</strain>
    </source>
</reference>
<evidence type="ECO:0000256" key="3">
    <source>
        <dbReference type="ARBA" id="ARBA00022723"/>
    </source>
</evidence>
<keyword evidence="5" id="KW-0411">Iron-sulfur</keyword>
<evidence type="ECO:0000256" key="1">
    <source>
        <dbReference type="ARBA" id="ARBA00001966"/>
    </source>
</evidence>
<evidence type="ECO:0000313" key="8">
    <source>
        <dbReference type="EMBL" id="SEQ27416.1"/>
    </source>
</evidence>
<keyword evidence="6" id="KW-0812">Transmembrane</keyword>
<keyword evidence="4" id="KW-0408">Iron</keyword>
<proteinExistence type="predicted"/>
<dbReference type="PANTHER" id="PTHR24960:SF79">
    <property type="entry name" value="PHOTOSYSTEM I IRON-SULFUR CENTER"/>
    <property type="match status" value="1"/>
</dbReference>
<dbReference type="InterPro" id="IPR050003">
    <property type="entry name" value="HgcAB-like"/>
</dbReference>